<evidence type="ECO:0000256" key="11">
    <source>
        <dbReference type="ARBA" id="ARBA00047836"/>
    </source>
</evidence>
<evidence type="ECO:0000256" key="4">
    <source>
        <dbReference type="ARBA" id="ARBA00012086"/>
    </source>
</evidence>
<evidence type="ECO:0000256" key="6">
    <source>
        <dbReference type="ARBA" id="ARBA00022605"/>
    </source>
</evidence>
<dbReference type="AlphaFoldDB" id="F3KYM9"/>
<evidence type="ECO:0000313" key="17">
    <source>
        <dbReference type="EMBL" id="EGG30793.1"/>
    </source>
</evidence>
<dbReference type="InterPro" id="IPR013785">
    <property type="entry name" value="Aldolase_TIM"/>
</dbReference>
<protein>
    <recommendedName>
        <fullName evidence="4 12">4-hydroxy-tetrahydrodipicolinate synthase</fullName>
        <shortName evidence="12">HTPA synthase</shortName>
        <ecNumber evidence="4 12">4.3.3.7</ecNumber>
    </recommendedName>
</protein>
<dbReference type="PIRSF" id="PIRSF001365">
    <property type="entry name" value="DHDPS"/>
    <property type="match status" value="1"/>
</dbReference>
<proteinExistence type="inferred from homology"/>
<evidence type="ECO:0000256" key="10">
    <source>
        <dbReference type="ARBA" id="ARBA00023270"/>
    </source>
</evidence>
<gene>
    <name evidence="12" type="primary">dapA</name>
    <name evidence="17" type="ORF">IMCC3088_1982</name>
</gene>
<dbReference type="InterPro" id="IPR020625">
    <property type="entry name" value="Schiff_base-form_aldolases_AS"/>
</dbReference>
<dbReference type="EC" id="4.3.3.7" evidence="4 12"/>
<dbReference type="NCBIfam" id="TIGR00674">
    <property type="entry name" value="dapA"/>
    <property type="match status" value="1"/>
</dbReference>
<keyword evidence="10 12" id="KW-0704">Schiff base</keyword>
<dbReference type="RefSeq" id="WP_009574496.1">
    <property type="nucleotide sequence ID" value="NZ_AEIG01000005.1"/>
</dbReference>
<evidence type="ECO:0000256" key="9">
    <source>
        <dbReference type="ARBA" id="ARBA00023239"/>
    </source>
</evidence>
<evidence type="ECO:0000256" key="14">
    <source>
        <dbReference type="PIRSR" id="PIRSR001365-1"/>
    </source>
</evidence>
<comment type="catalytic activity">
    <reaction evidence="11 12">
        <text>L-aspartate 4-semialdehyde + pyruvate = (2S,4S)-4-hydroxy-2,3,4,5-tetrahydrodipicolinate + H2O + H(+)</text>
        <dbReference type="Rhea" id="RHEA:34171"/>
        <dbReference type="ChEBI" id="CHEBI:15361"/>
        <dbReference type="ChEBI" id="CHEBI:15377"/>
        <dbReference type="ChEBI" id="CHEBI:15378"/>
        <dbReference type="ChEBI" id="CHEBI:67139"/>
        <dbReference type="ChEBI" id="CHEBI:537519"/>
        <dbReference type="EC" id="4.3.3.7"/>
    </reaction>
</comment>
<evidence type="ECO:0000256" key="16">
    <source>
        <dbReference type="PIRSR" id="PIRSR001365-3"/>
    </source>
</evidence>
<evidence type="ECO:0000313" key="18">
    <source>
        <dbReference type="Proteomes" id="UP000005615"/>
    </source>
</evidence>
<dbReference type="STRING" id="2518989.IMCC3088_1982"/>
<dbReference type="GO" id="GO:0008840">
    <property type="term" value="F:4-hydroxy-tetrahydrodipicolinate synthase activity"/>
    <property type="evidence" value="ECO:0007669"/>
    <property type="project" value="UniProtKB-UniRule"/>
</dbReference>
<comment type="pathway">
    <text evidence="2 12">Amino-acid biosynthesis; L-lysine biosynthesis via DAP pathway; (S)-tetrahydrodipicolinate from L-aspartate: step 3/4.</text>
</comment>
<dbReference type="UniPathway" id="UPA00034">
    <property type="reaction ID" value="UER00017"/>
</dbReference>
<evidence type="ECO:0000256" key="5">
    <source>
        <dbReference type="ARBA" id="ARBA00022490"/>
    </source>
</evidence>
<dbReference type="SUPFAM" id="SSF51569">
    <property type="entry name" value="Aldolase"/>
    <property type="match status" value="1"/>
</dbReference>
<dbReference type="HAMAP" id="MF_00418">
    <property type="entry name" value="DapA"/>
    <property type="match status" value="1"/>
</dbReference>
<evidence type="ECO:0000256" key="15">
    <source>
        <dbReference type="PIRSR" id="PIRSR001365-2"/>
    </source>
</evidence>
<name>F3KYM9_9GAMM</name>
<evidence type="ECO:0000256" key="7">
    <source>
        <dbReference type="ARBA" id="ARBA00022915"/>
    </source>
</evidence>
<dbReference type="InterPro" id="IPR002220">
    <property type="entry name" value="DapA-like"/>
</dbReference>
<dbReference type="PANTHER" id="PTHR12128">
    <property type="entry name" value="DIHYDRODIPICOLINATE SYNTHASE"/>
    <property type="match status" value="1"/>
</dbReference>
<evidence type="ECO:0000256" key="13">
    <source>
        <dbReference type="PIRNR" id="PIRNR001365"/>
    </source>
</evidence>
<keyword evidence="7 12" id="KW-0220">Diaminopimelate biosynthesis</keyword>
<feature type="active site" description="Proton donor/acceptor" evidence="12 14">
    <location>
        <position position="144"/>
    </location>
</feature>
<dbReference type="InterPro" id="IPR005263">
    <property type="entry name" value="DapA"/>
</dbReference>
<evidence type="ECO:0000256" key="8">
    <source>
        <dbReference type="ARBA" id="ARBA00023154"/>
    </source>
</evidence>
<evidence type="ECO:0000256" key="1">
    <source>
        <dbReference type="ARBA" id="ARBA00003294"/>
    </source>
</evidence>
<dbReference type="SMART" id="SM01130">
    <property type="entry name" value="DHDPS"/>
    <property type="match status" value="1"/>
</dbReference>
<feature type="site" description="Part of a proton relay during catalysis" evidence="12 16">
    <location>
        <position position="55"/>
    </location>
</feature>
<feature type="binding site" evidence="12 15">
    <location>
        <position position="56"/>
    </location>
    <ligand>
        <name>pyruvate</name>
        <dbReference type="ChEBI" id="CHEBI:15361"/>
    </ligand>
</feature>
<feature type="binding site" evidence="12 15">
    <location>
        <position position="214"/>
    </location>
    <ligand>
        <name>pyruvate</name>
        <dbReference type="ChEBI" id="CHEBI:15361"/>
    </ligand>
</feature>
<feature type="site" description="L-lysine inhibitor binding" evidence="16">
    <location>
        <position position="117"/>
    </location>
</feature>
<feature type="active site" description="Schiff-base intermediate with substrate" evidence="12 14">
    <location>
        <position position="172"/>
    </location>
</feature>
<feature type="site" description="L-lysine inhibitor binding; via carbonyl oxygen" evidence="16">
    <location>
        <position position="60"/>
    </location>
</feature>
<dbReference type="CDD" id="cd00950">
    <property type="entry name" value="DHDPS"/>
    <property type="match status" value="1"/>
</dbReference>
<keyword evidence="5 12" id="KW-0963">Cytoplasm</keyword>
<comment type="subunit">
    <text evidence="12">Homotetramer; dimer of dimers.</text>
</comment>
<comment type="caution">
    <text evidence="12">Was originally thought to be a dihydrodipicolinate synthase (DHDPS), catalyzing the condensation of (S)-aspartate-beta-semialdehyde [(S)-ASA] and pyruvate to dihydrodipicolinate (DHDP). However, it was shown in E.coli that the product of the enzymatic reaction is not dihydrodipicolinate but in fact (4S)-4-hydroxy-2,3,4,5-tetrahydro-(2S)-dipicolinic acid (HTPA), and that the consecutive dehydration reaction leading to DHDP is not spontaneous but catalyzed by DapB.</text>
</comment>
<keyword evidence="8 12" id="KW-0457">Lysine biosynthesis</keyword>
<evidence type="ECO:0000256" key="2">
    <source>
        <dbReference type="ARBA" id="ARBA00005120"/>
    </source>
</evidence>
<dbReference type="GO" id="GO:0005829">
    <property type="term" value="C:cytosol"/>
    <property type="evidence" value="ECO:0007669"/>
    <property type="project" value="TreeGrafter"/>
</dbReference>
<evidence type="ECO:0000256" key="12">
    <source>
        <dbReference type="HAMAP-Rule" id="MF_00418"/>
    </source>
</evidence>
<comment type="subcellular location">
    <subcellularLocation>
        <location evidence="12">Cytoplasm</location>
    </subcellularLocation>
</comment>
<reference evidence="17 18" key="1">
    <citation type="journal article" date="2011" name="J. Bacteriol.">
        <title>Genome sequence of strain IMCC3088, a proteorhodopsin-containing marine bacterium belonging to the OM60/NOR5 clade.</title>
        <authorList>
            <person name="Jang Y."/>
            <person name="Oh H.M."/>
            <person name="Kang I."/>
            <person name="Lee K."/>
            <person name="Yang S.J."/>
            <person name="Cho J.C."/>
        </authorList>
    </citation>
    <scope>NUCLEOTIDE SEQUENCE [LARGE SCALE GENOMIC DNA]</scope>
    <source>
        <strain evidence="17 18">IMCC3088</strain>
    </source>
</reference>
<comment type="function">
    <text evidence="1 12">Catalyzes the condensation of (S)-aspartate-beta-semialdehyde [(S)-ASA] and pyruvate to 4-hydroxy-tetrahydrodipicolinate (HTPA).</text>
</comment>
<accession>F3KYM9</accession>
<organism evidence="17 18">
    <name type="scientific">Aequoribacter fuscus</name>
    <dbReference type="NCBI Taxonomy" id="2518989"/>
    <lineage>
        <taxon>Bacteria</taxon>
        <taxon>Pseudomonadati</taxon>
        <taxon>Pseudomonadota</taxon>
        <taxon>Gammaproteobacteria</taxon>
        <taxon>Cellvibrionales</taxon>
        <taxon>Halieaceae</taxon>
        <taxon>Aequoribacter</taxon>
    </lineage>
</organism>
<dbReference type="GO" id="GO:0009089">
    <property type="term" value="P:lysine biosynthetic process via diaminopimelate"/>
    <property type="evidence" value="ECO:0007669"/>
    <property type="project" value="UniProtKB-UniRule"/>
</dbReference>
<sequence>MTDTSSLTKTFDVKGSIVALVTPMMSGGQIDWEALEALLEWHLASGTAAIGAVGTTGESATLTVPEHCEVIGFCARWSKGRIPILAGTGANSTREAIELSLAAVDAGADACLSVTPYYNKPTQAGMIAHFKAIADAVSIPQVLYNVPGRTSVDLNNESALALFEHPRIVAIKDATGDLARGADLIARAPEHIHVYSGDDGTAARLIMSGGAGNISVTANVIPKTMAQLCQAALEGNAAEVEAISERIRKLNQALFLESNPIPVKWALAHTGRIGDGIRLPLTPLSEQYHAELAAALDACKENS</sequence>
<feature type="site" description="Part of a proton relay during catalysis" evidence="12 16">
    <location>
        <position position="118"/>
    </location>
</feature>
<dbReference type="PROSITE" id="PS00666">
    <property type="entry name" value="DHDPS_2"/>
    <property type="match status" value="1"/>
</dbReference>
<dbReference type="PRINTS" id="PR00146">
    <property type="entry name" value="DHPICSNTHASE"/>
</dbReference>
<dbReference type="Proteomes" id="UP000005615">
    <property type="component" value="Unassembled WGS sequence"/>
</dbReference>
<dbReference type="PANTHER" id="PTHR12128:SF66">
    <property type="entry name" value="4-HYDROXY-2-OXOGLUTARATE ALDOLASE, MITOCHONDRIAL"/>
    <property type="match status" value="1"/>
</dbReference>
<keyword evidence="6 12" id="KW-0028">Amino-acid biosynthesis</keyword>
<dbReference type="Pfam" id="PF00701">
    <property type="entry name" value="DHDPS"/>
    <property type="match status" value="1"/>
</dbReference>
<evidence type="ECO:0000256" key="3">
    <source>
        <dbReference type="ARBA" id="ARBA00007592"/>
    </source>
</evidence>
<keyword evidence="18" id="KW-1185">Reference proteome</keyword>
<keyword evidence="9 12" id="KW-0456">Lyase</keyword>
<comment type="caution">
    <text evidence="17">The sequence shown here is derived from an EMBL/GenBank/DDBJ whole genome shotgun (WGS) entry which is preliminary data.</text>
</comment>
<dbReference type="GO" id="GO:0019877">
    <property type="term" value="P:diaminopimelate biosynthetic process"/>
    <property type="evidence" value="ECO:0007669"/>
    <property type="project" value="UniProtKB-UniRule"/>
</dbReference>
<feature type="site" description="L-lysine inhibitor binding" evidence="16">
    <location>
        <position position="95"/>
    </location>
</feature>
<comment type="similarity">
    <text evidence="3 12 13">Belongs to the DapA family.</text>
</comment>
<dbReference type="eggNOG" id="COG0329">
    <property type="taxonomic scope" value="Bacteria"/>
</dbReference>
<dbReference type="Gene3D" id="3.20.20.70">
    <property type="entry name" value="Aldolase class I"/>
    <property type="match status" value="1"/>
</dbReference>
<feature type="site" description="L-lysine inhibitor binding" evidence="16">
    <location>
        <position position="91"/>
    </location>
</feature>
<dbReference type="EMBL" id="AEIG01000005">
    <property type="protein sequence ID" value="EGG30793.1"/>
    <property type="molecule type" value="Genomic_DNA"/>
</dbReference>